<name>A0A1X1Y656_9MYCO</name>
<dbReference type="EMBL" id="LQPE01000057">
    <property type="protein sequence ID" value="ORW06612.1"/>
    <property type="molecule type" value="Genomic_DNA"/>
</dbReference>
<reference evidence="2 3" key="1">
    <citation type="submission" date="2016-01" db="EMBL/GenBank/DDBJ databases">
        <title>The new phylogeny of the genus Mycobacterium.</title>
        <authorList>
            <person name="Tarcisio F."/>
            <person name="Conor M."/>
            <person name="Antonella G."/>
            <person name="Elisabetta G."/>
            <person name="Giulia F.S."/>
            <person name="Sara T."/>
            <person name="Anna F."/>
            <person name="Clotilde B."/>
            <person name="Roberto B."/>
            <person name="Veronica D.S."/>
            <person name="Fabio R."/>
            <person name="Monica P."/>
            <person name="Olivier J."/>
            <person name="Enrico T."/>
            <person name="Nicola S."/>
        </authorList>
    </citation>
    <scope>NUCLEOTIDE SEQUENCE [LARGE SCALE GENOMIC DNA]</scope>
    <source>
        <strain evidence="2 3">DSM 45166</strain>
    </source>
</reference>
<organism evidence="2 3">
    <name type="scientific">Mycobacterium kyorinense</name>
    <dbReference type="NCBI Taxonomy" id="487514"/>
    <lineage>
        <taxon>Bacteria</taxon>
        <taxon>Bacillati</taxon>
        <taxon>Actinomycetota</taxon>
        <taxon>Actinomycetes</taxon>
        <taxon>Mycobacteriales</taxon>
        <taxon>Mycobacteriaceae</taxon>
        <taxon>Mycobacterium</taxon>
    </lineage>
</organism>
<evidence type="ECO:0000256" key="1">
    <source>
        <dbReference type="SAM" id="Phobius"/>
    </source>
</evidence>
<comment type="caution">
    <text evidence="2">The sequence shown here is derived from an EMBL/GenBank/DDBJ whole genome shotgun (WGS) entry which is preliminary data.</text>
</comment>
<feature type="transmembrane region" description="Helical" evidence="1">
    <location>
        <begin position="70"/>
        <end position="91"/>
    </location>
</feature>
<keyword evidence="1" id="KW-0472">Membrane</keyword>
<proteinExistence type="predicted"/>
<keyword evidence="1" id="KW-1133">Transmembrane helix</keyword>
<dbReference type="AlphaFoldDB" id="A0A1X1Y656"/>
<evidence type="ECO:0000313" key="2">
    <source>
        <dbReference type="EMBL" id="ORW06612.1"/>
    </source>
</evidence>
<sequence length="98" mass="10473">MLILVQGGIGALTFVSLIVLPMSIDECGYQPCGDEQWITRAWWAGIISGVVGISFAIGGMVLLARRKVSFWMPLLGCIAQVSLIATAWFMASKAGPIT</sequence>
<accession>A0A1X1Y656</accession>
<dbReference type="Proteomes" id="UP000193487">
    <property type="component" value="Unassembled WGS sequence"/>
</dbReference>
<protein>
    <submittedName>
        <fullName evidence="2">Uncharacterized protein</fullName>
    </submittedName>
</protein>
<keyword evidence="3" id="KW-1185">Reference proteome</keyword>
<feature type="transmembrane region" description="Helical" evidence="1">
    <location>
        <begin position="41"/>
        <end position="63"/>
    </location>
</feature>
<keyword evidence="1" id="KW-0812">Transmembrane</keyword>
<evidence type="ECO:0000313" key="3">
    <source>
        <dbReference type="Proteomes" id="UP000193487"/>
    </source>
</evidence>
<gene>
    <name evidence="2" type="ORF">AWC14_01495</name>
</gene>